<dbReference type="RefSeq" id="XP_037215009.1">
    <property type="nucleotide sequence ID" value="XM_037368083.1"/>
</dbReference>
<dbReference type="Proteomes" id="UP000636479">
    <property type="component" value="Unassembled WGS sequence"/>
</dbReference>
<accession>A0A8H6S4D2</accession>
<dbReference type="EMBL" id="JACAZF010000011">
    <property type="protein sequence ID" value="KAF7292581.1"/>
    <property type="molecule type" value="Genomic_DNA"/>
</dbReference>
<protein>
    <submittedName>
        <fullName evidence="3">PAPA-1 domain-containing protein</fullName>
    </submittedName>
</protein>
<dbReference type="PANTHER" id="PTHR21561">
    <property type="entry name" value="INO80 COMPLEX SUBUNIT B"/>
    <property type="match status" value="1"/>
</dbReference>
<dbReference type="SMART" id="SM01406">
    <property type="entry name" value="PAPA-1"/>
    <property type="match status" value="1"/>
</dbReference>
<name>A0A8H6S4D2_9AGAR</name>
<feature type="domain" description="INO80 complex subunit B-like conserved region" evidence="2">
    <location>
        <begin position="188"/>
        <end position="311"/>
    </location>
</feature>
<dbReference type="PANTHER" id="PTHR21561:SF12">
    <property type="entry name" value="INO80 COMPLEX SUBUNIT B"/>
    <property type="match status" value="1"/>
</dbReference>
<feature type="compositionally biased region" description="Acidic residues" evidence="1">
    <location>
        <begin position="20"/>
        <end position="31"/>
    </location>
</feature>
<comment type="caution">
    <text evidence="3">The sequence shown here is derived from an EMBL/GenBank/DDBJ whole genome shotgun (WGS) entry which is preliminary data.</text>
</comment>
<dbReference type="InterPro" id="IPR006880">
    <property type="entry name" value="INO80B_C"/>
</dbReference>
<sequence>MALRMSGRLRALARQQQPEPELDSIEVDEQVGVDVLPDVATDESETSDAEAEALEQEEYQLDDDLDEDNGQQESRTPSIAPLKIKFKVKPAAPASASRSRRARAAVRIDSDESESEEAMPQNTRLTKRQAALAKARRAVDGSDYSQGNNIWRLFFLTLHENIGDEPELDVLDADPISPRRRTALDPTEVALRKEESARKRRNVSERKLLNEKTETINRLLKKQSGTRKKKGKAPAAGLSTLVLSTGGTTPAELQTPTGLQIGPELAEAHYSADAEELVEEATIEGLQSPVAAMPNMSRWISTTMRRGEEQEAEATMRISFSLPTLAASIPQPPPTPLAARPPATCAVKGCQKDRRYRLVGGEWGVGACGMAHLKILERSK</sequence>
<dbReference type="GO" id="GO:0031011">
    <property type="term" value="C:Ino80 complex"/>
    <property type="evidence" value="ECO:0007669"/>
    <property type="project" value="InterPro"/>
</dbReference>
<dbReference type="AlphaFoldDB" id="A0A8H6S4D2"/>
<dbReference type="OrthoDB" id="2021186at2759"/>
<dbReference type="GeneID" id="59350599"/>
<proteinExistence type="predicted"/>
<evidence type="ECO:0000256" key="1">
    <source>
        <dbReference type="SAM" id="MobiDB-lite"/>
    </source>
</evidence>
<evidence type="ECO:0000259" key="2">
    <source>
        <dbReference type="SMART" id="SM01406"/>
    </source>
</evidence>
<keyword evidence="4" id="KW-1185">Reference proteome</keyword>
<feature type="region of interest" description="Disordered" evidence="1">
    <location>
        <begin position="1"/>
        <end position="124"/>
    </location>
</feature>
<dbReference type="GO" id="GO:0006338">
    <property type="term" value="P:chromatin remodeling"/>
    <property type="evidence" value="ECO:0007669"/>
    <property type="project" value="InterPro"/>
</dbReference>
<organism evidence="3 4">
    <name type="scientific">Mycena indigotica</name>
    <dbReference type="NCBI Taxonomy" id="2126181"/>
    <lineage>
        <taxon>Eukaryota</taxon>
        <taxon>Fungi</taxon>
        <taxon>Dikarya</taxon>
        <taxon>Basidiomycota</taxon>
        <taxon>Agaricomycotina</taxon>
        <taxon>Agaricomycetes</taxon>
        <taxon>Agaricomycetidae</taxon>
        <taxon>Agaricales</taxon>
        <taxon>Marasmiineae</taxon>
        <taxon>Mycenaceae</taxon>
        <taxon>Mycena</taxon>
    </lineage>
</organism>
<evidence type="ECO:0000313" key="4">
    <source>
        <dbReference type="Proteomes" id="UP000636479"/>
    </source>
</evidence>
<dbReference type="InterPro" id="IPR029523">
    <property type="entry name" value="INO80B/Ies2"/>
</dbReference>
<reference evidence="3" key="1">
    <citation type="submission" date="2020-05" db="EMBL/GenBank/DDBJ databases">
        <title>Mycena genomes resolve the evolution of fungal bioluminescence.</title>
        <authorList>
            <person name="Tsai I.J."/>
        </authorList>
    </citation>
    <scope>NUCLEOTIDE SEQUENCE</scope>
    <source>
        <strain evidence="3">171206Taipei</strain>
    </source>
</reference>
<gene>
    <name evidence="3" type="ORF">MIND_01155600</name>
</gene>
<feature type="compositionally biased region" description="Acidic residues" evidence="1">
    <location>
        <begin position="40"/>
        <end position="70"/>
    </location>
</feature>
<evidence type="ECO:0000313" key="3">
    <source>
        <dbReference type="EMBL" id="KAF7292581.1"/>
    </source>
</evidence>
<dbReference type="Pfam" id="PF04795">
    <property type="entry name" value="PAPA-1"/>
    <property type="match status" value="1"/>
</dbReference>